<feature type="active site" description="Nucleophile" evidence="5">
    <location>
        <position position="251"/>
    </location>
</feature>
<sequence>MLKWLKVLITVGVLGGLSVTAIVYGVLSLSLPALDGRGYSSALEAPTKLSRDSLGHAVINAQSRADAAYAMGYAHGQDRFFQMDLLRRNAAGELSELFGEGAISLDKSMRFHQFRLRSEQIVKAMAPQERQLLENYAKGVNEGRMQSGVPSFEYLLLSADAKPWRPADSLLVIYSMYLDLQSATFRRDKTLIYIAELFGQEMVDFILQPSTFQAALDGSQINSSIVNIPELPNDGKLVEQLHIQASPLYGSNNWAVTGELTKTGAAMVSDDMHLGLNVPSIWYRVQLNYASHQGENVQVTGVSLPGVPAIVVGSNDHIAWGFTNGYLDTADWVKLTDSDEIEQVTQTILLPDGQSHTYDLLMSQFGPVKAFNDKQYALQWVAHQSYAVNLNLLKFETVKSVDQALLVARNIGIPVQNLMVVDAQGNAAWQPTGALPARVFPNDLSVPSSRAEKAHWQVNEEQRPSVMNPSNGKLWTANSRVMSALDQRRFGDGGYALGARALQIRDRLLAQQQFTEADFNALQLDNEAKFLKPWHTLLSETLVAAQAGSQEHKQALAYLKQWQACACSDSVGYTLVKAYRTQVIDILFARLEQQLKQHDETLSHLKRYFEPALWQLIERQPQSWLNGHESWQALLVEAHIQSKKTLAAKHGTQMANWQWGNVNALTVQHPFSKQMPVLSRFLDMPTVPGFGDSFMPAVQGKDFGASQRFIAQPGYLNNAVMTVAGGQSGHLLSPYYRSGFDAYAEGKLTPLLPGDITHTIELLPQQSEQH</sequence>
<dbReference type="Pfam" id="PF01804">
    <property type="entry name" value="Penicil_amidase"/>
    <property type="match status" value="1"/>
</dbReference>
<dbReference type="SUPFAM" id="SSF56235">
    <property type="entry name" value="N-terminal nucleophile aminohydrolases (Ntn hydrolases)"/>
    <property type="match status" value="1"/>
</dbReference>
<dbReference type="Gene3D" id="1.10.1400.10">
    <property type="match status" value="1"/>
</dbReference>
<evidence type="ECO:0000256" key="1">
    <source>
        <dbReference type="ARBA" id="ARBA00006586"/>
    </source>
</evidence>
<accession>A0A166XET2</accession>
<dbReference type="Proteomes" id="UP000076643">
    <property type="component" value="Unassembled WGS sequence"/>
</dbReference>
<evidence type="ECO:0000256" key="5">
    <source>
        <dbReference type="PIRSR" id="PIRSR001227-1"/>
    </source>
</evidence>
<dbReference type="Gene3D" id="1.10.439.10">
    <property type="entry name" value="Penicillin Amidohydrolase, domain 1"/>
    <property type="match status" value="1"/>
</dbReference>
<dbReference type="InterPro" id="IPR002692">
    <property type="entry name" value="S45"/>
</dbReference>
<dbReference type="InterPro" id="IPR014395">
    <property type="entry name" value="Pen/GL7ACA/AHL_acylase"/>
</dbReference>
<keyword evidence="3" id="KW-0865">Zymogen</keyword>
<dbReference type="InterPro" id="IPR043146">
    <property type="entry name" value="Penicillin_amidase_N_B-knob"/>
</dbReference>
<evidence type="ECO:0000256" key="6">
    <source>
        <dbReference type="PIRSR" id="PIRSR001227-2"/>
    </source>
</evidence>
<dbReference type="CDD" id="cd03747">
    <property type="entry name" value="Ntn_PGA_like"/>
    <property type="match status" value="1"/>
</dbReference>
<evidence type="ECO:0000256" key="3">
    <source>
        <dbReference type="ARBA" id="ARBA00023145"/>
    </source>
</evidence>
<dbReference type="InterPro" id="IPR023343">
    <property type="entry name" value="Penicillin_amidase_dom1"/>
</dbReference>
<keyword evidence="8" id="KW-1185">Reference proteome</keyword>
<dbReference type="GO" id="GO:0017000">
    <property type="term" value="P:antibiotic biosynthetic process"/>
    <property type="evidence" value="ECO:0007669"/>
    <property type="project" value="InterPro"/>
</dbReference>
<comment type="similarity">
    <text evidence="1">Belongs to the peptidase S45 family.</text>
</comment>
<dbReference type="InterPro" id="IPR029055">
    <property type="entry name" value="Ntn_hydrolases_N"/>
</dbReference>
<proteinExistence type="inferred from homology"/>
<comment type="cofactor">
    <cofactor evidence="6">
        <name>Ca(2+)</name>
        <dbReference type="ChEBI" id="CHEBI:29108"/>
    </cofactor>
    <text evidence="6">Binds 1 Ca(2+) ion per dimer.</text>
</comment>
<dbReference type="PANTHER" id="PTHR34218:SF4">
    <property type="entry name" value="ACYL-HOMOSERINE LACTONE ACYLASE QUIP"/>
    <property type="match status" value="1"/>
</dbReference>
<dbReference type="PATRIC" id="fig|1365250.3.peg.1693"/>
<dbReference type="RefSeq" id="WP_063365008.1">
    <property type="nucleotide sequence ID" value="NZ_AQHB01000037.1"/>
</dbReference>
<gene>
    <name evidence="7" type="ORF">N475_12315</name>
</gene>
<dbReference type="Gene3D" id="3.60.20.10">
    <property type="entry name" value="Glutamine Phosphoribosylpyrophosphate, subunit 1, domain 1"/>
    <property type="match status" value="1"/>
</dbReference>
<dbReference type="GO" id="GO:0046872">
    <property type="term" value="F:metal ion binding"/>
    <property type="evidence" value="ECO:0007669"/>
    <property type="project" value="UniProtKB-KW"/>
</dbReference>
<evidence type="ECO:0000313" key="8">
    <source>
        <dbReference type="Proteomes" id="UP000076643"/>
    </source>
</evidence>
<evidence type="ECO:0000313" key="7">
    <source>
        <dbReference type="EMBL" id="KZN40245.1"/>
    </source>
</evidence>
<reference evidence="7 8" key="1">
    <citation type="submission" date="2013-07" db="EMBL/GenBank/DDBJ databases">
        <title>Comparative Genomic and Metabolomic Analysis of Twelve Strains of Pseudoalteromonas luteoviolacea.</title>
        <authorList>
            <person name="Vynne N.G."/>
            <person name="Mansson M."/>
            <person name="Gram L."/>
        </authorList>
    </citation>
    <scope>NUCLEOTIDE SEQUENCE [LARGE SCALE GENOMIC DNA]</scope>
    <source>
        <strain evidence="7 8">DSM 6061</strain>
    </source>
</reference>
<evidence type="ECO:0000256" key="4">
    <source>
        <dbReference type="ARBA" id="ARBA00038735"/>
    </source>
</evidence>
<keyword evidence="2" id="KW-0378">Hydrolase</keyword>
<keyword evidence="6" id="KW-0479">Metal-binding</keyword>
<organism evidence="7 8">
    <name type="scientific">Pseudoalteromonas luteoviolacea DSM 6061</name>
    <dbReference type="NCBI Taxonomy" id="1365250"/>
    <lineage>
        <taxon>Bacteria</taxon>
        <taxon>Pseudomonadati</taxon>
        <taxon>Pseudomonadota</taxon>
        <taxon>Gammaproteobacteria</taxon>
        <taxon>Alteromonadales</taxon>
        <taxon>Pseudoalteromonadaceae</taxon>
        <taxon>Pseudoalteromonas</taxon>
    </lineage>
</organism>
<dbReference type="InterPro" id="IPR043147">
    <property type="entry name" value="Penicillin_amidase_A-knob"/>
</dbReference>
<dbReference type="EMBL" id="AUYB01000096">
    <property type="protein sequence ID" value="KZN40245.1"/>
    <property type="molecule type" value="Genomic_DNA"/>
</dbReference>
<feature type="binding site" evidence="6">
    <location>
        <position position="331"/>
    </location>
    <ligand>
        <name>Ca(2+)</name>
        <dbReference type="ChEBI" id="CHEBI:29108"/>
    </ligand>
</feature>
<comment type="subunit">
    <text evidence="4">Heterodimer of an alpha subunit and a beta subunit processed from the same precursor.</text>
</comment>
<keyword evidence="6" id="KW-0106">Calcium</keyword>
<dbReference type="PIRSF" id="PIRSF001227">
    <property type="entry name" value="Pen_acylase"/>
    <property type="match status" value="1"/>
</dbReference>
<dbReference type="Gene3D" id="2.30.120.10">
    <property type="match status" value="1"/>
</dbReference>
<protein>
    <recommendedName>
        <fullName evidence="9">Penicillin amidase</fullName>
    </recommendedName>
</protein>
<name>A0A166XET2_9GAMM</name>
<comment type="caution">
    <text evidence="7">The sequence shown here is derived from an EMBL/GenBank/DDBJ whole genome shotgun (WGS) entry which is preliminary data.</text>
</comment>
<evidence type="ECO:0008006" key="9">
    <source>
        <dbReference type="Google" id="ProtNLM"/>
    </source>
</evidence>
<dbReference type="PANTHER" id="PTHR34218">
    <property type="entry name" value="PEPTIDASE S45 PENICILLIN AMIDASE"/>
    <property type="match status" value="1"/>
</dbReference>
<dbReference type="GO" id="GO:0016811">
    <property type="term" value="F:hydrolase activity, acting on carbon-nitrogen (but not peptide) bonds, in linear amides"/>
    <property type="evidence" value="ECO:0007669"/>
    <property type="project" value="InterPro"/>
</dbReference>
<dbReference type="AlphaFoldDB" id="A0A166XET2"/>
<feature type="binding site" evidence="6">
    <location>
        <position position="328"/>
    </location>
    <ligand>
        <name>Ca(2+)</name>
        <dbReference type="ChEBI" id="CHEBI:29108"/>
    </ligand>
</feature>
<evidence type="ECO:0000256" key="2">
    <source>
        <dbReference type="ARBA" id="ARBA00022801"/>
    </source>
</evidence>